<reference evidence="1" key="1">
    <citation type="journal article" name="BMC Genomics">
        <title>Long-read sequencing and de novo genome assembly of marine medaka (Oryzias melastigma).</title>
        <authorList>
            <person name="Liang P."/>
            <person name="Saqib H.S.A."/>
            <person name="Ni X."/>
            <person name="Shen Y."/>
        </authorList>
    </citation>
    <scope>NUCLEOTIDE SEQUENCE</scope>
    <source>
        <strain evidence="1">Bigg-433</strain>
    </source>
</reference>
<dbReference type="Proteomes" id="UP000646548">
    <property type="component" value="Unassembled WGS sequence"/>
</dbReference>
<protein>
    <submittedName>
        <fullName evidence="1">Uncharacterized protein</fullName>
    </submittedName>
</protein>
<organism evidence="1 2">
    <name type="scientific">Oryzias melastigma</name>
    <name type="common">Marine medaka</name>
    <dbReference type="NCBI Taxonomy" id="30732"/>
    <lineage>
        <taxon>Eukaryota</taxon>
        <taxon>Metazoa</taxon>
        <taxon>Chordata</taxon>
        <taxon>Craniata</taxon>
        <taxon>Vertebrata</taxon>
        <taxon>Euteleostomi</taxon>
        <taxon>Actinopterygii</taxon>
        <taxon>Neopterygii</taxon>
        <taxon>Teleostei</taxon>
        <taxon>Neoteleostei</taxon>
        <taxon>Acanthomorphata</taxon>
        <taxon>Ovalentaria</taxon>
        <taxon>Atherinomorphae</taxon>
        <taxon>Beloniformes</taxon>
        <taxon>Adrianichthyidae</taxon>
        <taxon>Oryziinae</taxon>
        <taxon>Oryzias</taxon>
    </lineage>
</organism>
<accession>A0A834CHN2</accession>
<gene>
    <name evidence="1" type="ORF">FQA47_023247</name>
</gene>
<sequence>MEQQVPVLTGVGLQCGAVGFLHGRGAGRGARSTCSCAEEHLLPRWDAASSELALSVVVTRVHELSAQEQLLWVSSL</sequence>
<dbReference type="EMBL" id="WKFB01000273">
    <property type="protein sequence ID" value="KAF6728673.1"/>
    <property type="molecule type" value="Genomic_DNA"/>
</dbReference>
<dbReference type="AlphaFoldDB" id="A0A834CHN2"/>
<comment type="caution">
    <text evidence="1">The sequence shown here is derived from an EMBL/GenBank/DDBJ whole genome shotgun (WGS) entry which is preliminary data.</text>
</comment>
<proteinExistence type="predicted"/>
<evidence type="ECO:0000313" key="1">
    <source>
        <dbReference type="EMBL" id="KAF6728673.1"/>
    </source>
</evidence>
<name>A0A834CHN2_ORYME</name>
<evidence type="ECO:0000313" key="2">
    <source>
        <dbReference type="Proteomes" id="UP000646548"/>
    </source>
</evidence>